<dbReference type="Proteomes" id="UP001642484">
    <property type="component" value="Unassembled WGS sequence"/>
</dbReference>
<comment type="caution">
    <text evidence="4">The sequence shown here is derived from an EMBL/GenBank/DDBJ whole genome shotgun (WGS) entry which is preliminary data.</text>
</comment>
<keyword evidence="5" id="KW-1185">Reference proteome</keyword>
<feature type="compositionally biased region" description="Low complexity" evidence="2">
    <location>
        <begin position="305"/>
        <end position="328"/>
    </location>
</feature>
<dbReference type="EMBL" id="CAXAMN010006914">
    <property type="protein sequence ID" value="CAK9019660.1"/>
    <property type="molecule type" value="Genomic_DNA"/>
</dbReference>
<sequence length="564" mass="62779">MDFLRPLFFILPLILAELENPSPTPLRVRGNLDRARELQRIAAKVNRETTLPDLVLALTRLGLVEPSLTPAELPKSSDPAALRQAAVEEVKRLEGRANELVDALAVELDIADTLKSLVNRSRYVANITGRAGPCRKRARALTWLEQMRSKLPASEHEKSKLHKLLKTMKPHLKRIQEEAMMGELAHNTTLNLWRESKELEQRQRIEFESALQALNHLNILVKERTSKLQSEVKVKEVTTVHRIYRHTRTHSSTLDITEPFPEGFHKDHPQKKTPCNTETIPLPPVVGAVDPVAIPFRPAKPPSIPLTTTVASTTASSTSTPSSLSSSTKDLEEEPWEPSPDMPRIAIPGTPDPDIDSETHRRFSTTSLKPTWKNSAGINASNSSSSSAPSTQNRPSTRALPRPSAAFPPNSSEGLTVYVMDHTLEEMISERARLGKRLIELEKDIELRERRSTGLLKAQLLADDVAHQLRAASKDHAKAVALVSKQLNATDDRLQSASHFSRSYKRHLGGRAAKARIGEEQTKLHRMEEHTLGLWTNVRSSLGKLLAMKDAFQAQAKTFPPAIS</sequence>
<proteinExistence type="predicted"/>
<feature type="region of interest" description="Disordered" evidence="2">
    <location>
        <begin position="297"/>
        <end position="413"/>
    </location>
</feature>
<feature type="compositionally biased region" description="Low complexity" evidence="2">
    <location>
        <begin position="374"/>
        <end position="390"/>
    </location>
</feature>
<evidence type="ECO:0000256" key="3">
    <source>
        <dbReference type="SAM" id="SignalP"/>
    </source>
</evidence>
<protein>
    <submittedName>
        <fullName evidence="4">Uncharacterized protein</fullName>
    </submittedName>
</protein>
<accession>A0ABP0JYW5</accession>
<feature type="signal peptide" evidence="3">
    <location>
        <begin position="1"/>
        <end position="16"/>
    </location>
</feature>
<keyword evidence="3" id="KW-0732">Signal</keyword>
<keyword evidence="1" id="KW-0175">Coiled coil</keyword>
<evidence type="ECO:0000256" key="2">
    <source>
        <dbReference type="SAM" id="MobiDB-lite"/>
    </source>
</evidence>
<reference evidence="4 5" key="1">
    <citation type="submission" date="2024-02" db="EMBL/GenBank/DDBJ databases">
        <authorList>
            <person name="Chen Y."/>
            <person name="Shah S."/>
            <person name="Dougan E. K."/>
            <person name="Thang M."/>
            <person name="Chan C."/>
        </authorList>
    </citation>
    <scope>NUCLEOTIDE SEQUENCE [LARGE SCALE GENOMIC DNA]</scope>
</reference>
<evidence type="ECO:0000256" key="1">
    <source>
        <dbReference type="SAM" id="Coils"/>
    </source>
</evidence>
<organism evidence="4 5">
    <name type="scientific">Durusdinium trenchii</name>
    <dbReference type="NCBI Taxonomy" id="1381693"/>
    <lineage>
        <taxon>Eukaryota</taxon>
        <taxon>Sar</taxon>
        <taxon>Alveolata</taxon>
        <taxon>Dinophyceae</taxon>
        <taxon>Suessiales</taxon>
        <taxon>Symbiodiniaceae</taxon>
        <taxon>Durusdinium</taxon>
    </lineage>
</organism>
<gene>
    <name evidence="4" type="ORF">CCMP2556_LOCUS13750</name>
</gene>
<feature type="compositionally biased region" description="Polar residues" evidence="2">
    <location>
        <begin position="364"/>
        <end position="373"/>
    </location>
</feature>
<feature type="coiled-coil region" evidence="1">
    <location>
        <begin position="424"/>
        <end position="451"/>
    </location>
</feature>
<evidence type="ECO:0000313" key="4">
    <source>
        <dbReference type="EMBL" id="CAK9019660.1"/>
    </source>
</evidence>
<evidence type="ECO:0000313" key="5">
    <source>
        <dbReference type="Proteomes" id="UP001642484"/>
    </source>
</evidence>
<name>A0ABP0JYW5_9DINO</name>
<feature type="chain" id="PRO_5046177309" evidence="3">
    <location>
        <begin position="17"/>
        <end position="564"/>
    </location>
</feature>